<evidence type="ECO:0000256" key="2">
    <source>
        <dbReference type="SAM" id="MobiDB-lite"/>
    </source>
</evidence>
<name>A0A0D2USC9_CAPO3</name>
<evidence type="ECO:0000313" key="5">
    <source>
        <dbReference type="Proteomes" id="UP000008743"/>
    </source>
</evidence>
<dbReference type="PROSITE" id="PS50102">
    <property type="entry name" value="RRM"/>
    <property type="match status" value="1"/>
</dbReference>
<dbReference type="STRING" id="595528.A0A0D2USC9"/>
<dbReference type="AlphaFoldDB" id="A0A0D2USC9"/>
<dbReference type="CDD" id="cd00590">
    <property type="entry name" value="RRM_SF"/>
    <property type="match status" value="1"/>
</dbReference>
<dbReference type="RefSeq" id="XP_004343048.1">
    <property type="nucleotide sequence ID" value="XM_004342998.2"/>
</dbReference>
<dbReference type="GO" id="GO:0003723">
    <property type="term" value="F:RNA binding"/>
    <property type="evidence" value="ECO:0007669"/>
    <property type="project" value="UniProtKB-UniRule"/>
</dbReference>
<feature type="region of interest" description="Disordered" evidence="2">
    <location>
        <begin position="223"/>
        <end position="304"/>
    </location>
</feature>
<dbReference type="Gene3D" id="3.30.70.330">
    <property type="match status" value="1"/>
</dbReference>
<dbReference type="InterPro" id="IPR035979">
    <property type="entry name" value="RBD_domain_sf"/>
</dbReference>
<dbReference type="Pfam" id="PF00076">
    <property type="entry name" value="RRM_1"/>
    <property type="match status" value="1"/>
</dbReference>
<protein>
    <recommendedName>
        <fullName evidence="3">RRM domain-containing protein</fullName>
    </recommendedName>
</protein>
<reference evidence="5" key="1">
    <citation type="submission" date="2011-02" db="EMBL/GenBank/DDBJ databases">
        <title>The Genome Sequence of Capsaspora owczarzaki ATCC 30864.</title>
        <authorList>
            <person name="Russ C."/>
            <person name="Cuomo C."/>
            <person name="Burger G."/>
            <person name="Gray M.W."/>
            <person name="Holland P.W.H."/>
            <person name="King N."/>
            <person name="Lang F.B.F."/>
            <person name="Roger A.J."/>
            <person name="Ruiz-Trillo I."/>
            <person name="Young S.K."/>
            <person name="Zeng Q."/>
            <person name="Gargeya S."/>
            <person name="Alvarado L."/>
            <person name="Berlin A."/>
            <person name="Chapman S.B."/>
            <person name="Chen Z."/>
            <person name="Freedman E."/>
            <person name="Gellesch M."/>
            <person name="Goldberg J."/>
            <person name="Griggs A."/>
            <person name="Gujja S."/>
            <person name="Heilman E."/>
            <person name="Heiman D."/>
            <person name="Howarth C."/>
            <person name="Mehta T."/>
            <person name="Neiman D."/>
            <person name="Pearson M."/>
            <person name="Roberts A."/>
            <person name="Saif S."/>
            <person name="Shea T."/>
            <person name="Shenoy N."/>
            <person name="Sisk P."/>
            <person name="Stolte C."/>
            <person name="Sykes S."/>
            <person name="White J."/>
            <person name="Yandava C."/>
            <person name="Haas B."/>
            <person name="Nusbaum C."/>
            <person name="Birren B."/>
        </authorList>
    </citation>
    <scope>NUCLEOTIDE SEQUENCE</scope>
    <source>
        <strain evidence="5">ATCC 30864</strain>
    </source>
</reference>
<dbReference type="SUPFAM" id="SSF54928">
    <property type="entry name" value="RNA-binding domain, RBD"/>
    <property type="match status" value="1"/>
</dbReference>
<dbReference type="OrthoDB" id="193716at2759"/>
<keyword evidence="5" id="KW-1185">Reference proteome</keyword>
<organism evidence="4 5">
    <name type="scientific">Capsaspora owczarzaki (strain ATCC 30864)</name>
    <dbReference type="NCBI Taxonomy" id="595528"/>
    <lineage>
        <taxon>Eukaryota</taxon>
        <taxon>Filasterea</taxon>
        <taxon>Capsaspora</taxon>
    </lineage>
</organism>
<accession>A0A0D2USC9</accession>
<proteinExistence type="predicted"/>
<evidence type="ECO:0000313" key="4">
    <source>
        <dbReference type="EMBL" id="KJE97881.1"/>
    </source>
</evidence>
<gene>
    <name evidence="4" type="ORF">CAOG_007960</name>
</gene>
<evidence type="ECO:0000256" key="1">
    <source>
        <dbReference type="PROSITE-ProRule" id="PRU00176"/>
    </source>
</evidence>
<dbReference type="InParanoid" id="A0A0D2USC9"/>
<feature type="compositionally biased region" description="Basic and acidic residues" evidence="2">
    <location>
        <begin position="223"/>
        <end position="295"/>
    </location>
</feature>
<evidence type="ECO:0000259" key="3">
    <source>
        <dbReference type="PROSITE" id="PS50102"/>
    </source>
</evidence>
<sequence>MASVLLRSLTSAIARPAAVATAVRSVAAVQPIRMASSVRVQWLNATDMDAHTRSAVKCCSDLLASNDIVVQDIRVPEKEVGEARQSVAKGYAFFRLNNADDVRRASRAFETAPPIFLPEGLQLIMVPSRDTETDPTLFVSFGASPDAVANVQKIFGNFFGAFGTIMNIEVQQNKYGAPTGFGFVNFTEDEAAEKAATELRGTASPLNTPFFRVTNVPYLTEEQRKEATAERFAQRVAARNERRAYNRDGERPADGERRPYNGERRQYNGERRPYNGERRQYNGERRPFQRRDRGEQQQQPQEQN</sequence>
<dbReference type="EMBL" id="KE346375">
    <property type="protein sequence ID" value="KJE97881.1"/>
    <property type="molecule type" value="Genomic_DNA"/>
</dbReference>
<dbReference type="InterPro" id="IPR000504">
    <property type="entry name" value="RRM_dom"/>
</dbReference>
<keyword evidence="1" id="KW-0694">RNA-binding</keyword>
<dbReference type="Proteomes" id="UP000008743">
    <property type="component" value="Unassembled WGS sequence"/>
</dbReference>
<dbReference type="InterPro" id="IPR012677">
    <property type="entry name" value="Nucleotide-bd_a/b_plait_sf"/>
</dbReference>
<feature type="domain" description="RRM" evidence="3">
    <location>
        <begin position="135"/>
        <end position="213"/>
    </location>
</feature>